<dbReference type="WBParaSite" id="nRc.2.0.1.t03942-RA">
    <property type="protein sequence ID" value="nRc.2.0.1.t03942-RA"/>
    <property type="gene ID" value="nRc.2.0.1.g03942"/>
</dbReference>
<feature type="transmembrane region" description="Helical" evidence="1">
    <location>
        <begin position="63"/>
        <end position="80"/>
    </location>
</feature>
<keyword evidence="1" id="KW-1133">Transmembrane helix</keyword>
<evidence type="ECO:0000313" key="3">
    <source>
        <dbReference type="WBParaSite" id="nRc.2.0.1.t03942-RA"/>
    </source>
</evidence>
<protein>
    <submittedName>
        <fullName evidence="3">Uncharacterized protein</fullName>
    </submittedName>
</protein>
<reference evidence="3" key="1">
    <citation type="submission" date="2022-11" db="UniProtKB">
        <authorList>
            <consortium name="WormBaseParasite"/>
        </authorList>
    </citation>
    <scope>IDENTIFICATION</scope>
</reference>
<evidence type="ECO:0000313" key="2">
    <source>
        <dbReference type="Proteomes" id="UP000887565"/>
    </source>
</evidence>
<name>A0A915HRE8_ROMCU</name>
<organism evidence="2 3">
    <name type="scientific">Romanomermis culicivorax</name>
    <name type="common">Nematode worm</name>
    <dbReference type="NCBI Taxonomy" id="13658"/>
    <lineage>
        <taxon>Eukaryota</taxon>
        <taxon>Metazoa</taxon>
        <taxon>Ecdysozoa</taxon>
        <taxon>Nematoda</taxon>
        <taxon>Enoplea</taxon>
        <taxon>Dorylaimia</taxon>
        <taxon>Mermithida</taxon>
        <taxon>Mermithoidea</taxon>
        <taxon>Mermithidae</taxon>
        <taxon>Romanomermis</taxon>
    </lineage>
</organism>
<keyword evidence="1" id="KW-0472">Membrane</keyword>
<accession>A0A915HRE8</accession>
<keyword evidence="1" id="KW-0812">Transmembrane</keyword>
<keyword evidence="2" id="KW-1185">Reference proteome</keyword>
<proteinExistence type="predicted"/>
<feature type="transmembrane region" description="Helical" evidence="1">
    <location>
        <begin position="32"/>
        <end position="51"/>
    </location>
</feature>
<dbReference type="Proteomes" id="UP000887565">
    <property type="component" value="Unplaced"/>
</dbReference>
<sequence length="163" mass="18489">MFFVLKRNKLGVNSRDIVGAFRFRGIARKPSVAFDVYVVHFSWIIAIDTLVTRNLSSDKMLRFDAIAAAVILIIRLHIIYANRFINCANVFERSNAYINGYAWYECDNFGHCIICNSPYSPMRGSYISRDALTAFGSRRGAGGFCGNVYGSIRRRVKGRMFSC</sequence>
<dbReference type="AlphaFoldDB" id="A0A915HRE8"/>
<evidence type="ECO:0000256" key="1">
    <source>
        <dbReference type="SAM" id="Phobius"/>
    </source>
</evidence>